<protein>
    <recommendedName>
        <fullName evidence="6">Vacuolar protein sorting-associated protein 35</fullName>
    </recommendedName>
</protein>
<dbReference type="OrthoDB" id="10258141at2759"/>
<dbReference type="InterPro" id="IPR042491">
    <property type="entry name" value="Vps35_C"/>
</dbReference>
<dbReference type="PANTHER" id="PTHR11099">
    <property type="entry name" value="VACUOLAR SORTING PROTEIN 35"/>
    <property type="match status" value="1"/>
</dbReference>
<dbReference type="PANTHER" id="PTHR11099:SF0">
    <property type="entry name" value="VACUOLAR PROTEIN SORTING-ASSOCIATED PROTEIN 35"/>
    <property type="match status" value="1"/>
</dbReference>
<evidence type="ECO:0000313" key="8">
    <source>
        <dbReference type="EMBL" id="OBU01513.1"/>
    </source>
</evidence>
<keyword evidence="9" id="KW-1185">Reference proteome</keyword>
<keyword evidence="5" id="KW-0472">Membrane</keyword>
<keyword evidence="4 6" id="KW-0653">Protein transport</keyword>
<dbReference type="AlphaFoldDB" id="A0A2P2SXG0"/>
<comment type="similarity">
    <text evidence="2 6">Belongs to the VPS35 family.</text>
</comment>
<evidence type="ECO:0000313" key="9">
    <source>
        <dbReference type="Proteomes" id="UP000091956"/>
    </source>
</evidence>
<proteinExistence type="inferred from homology"/>
<dbReference type="GO" id="GO:0042147">
    <property type="term" value="P:retrograde transport, endosome to Golgi"/>
    <property type="evidence" value="ECO:0007669"/>
    <property type="project" value="InterPro"/>
</dbReference>
<dbReference type="GO" id="GO:0006886">
    <property type="term" value="P:intracellular protein transport"/>
    <property type="evidence" value="ECO:0007669"/>
    <property type="project" value="TreeGrafter"/>
</dbReference>
<feature type="region of interest" description="Disordered" evidence="7">
    <location>
        <begin position="335"/>
        <end position="407"/>
    </location>
</feature>
<evidence type="ECO:0000256" key="4">
    <source>
        <dbReference type="ARBA" id="ARBA00022927"/>
    </source>
</evidence>
<gene>
    <name evidence="8" type="primary">VPS35</name>
    <name evidence="8" type="ORF">VE01_00157</name>
</gene>
<dbReference type="FunFam" id="1.25.40.660:FF:000002">
    <property type="entry name" value="Vacuolar protein sorting-associated protein 35"/>
    <property type="match status" value="1"/>
</dbReference>
<dbReference type="GO" id="GO:0005829">
    <property type="term" value="C:cytosol"/>
    <property type="evidence" value="ECO:0007669"/>
    <property type="project" value="GOC"/>
</dbReference>
<evidence type="ECO:0000256" key="2">
    <source>
        <dbReference type="ARBA" id="ARBA00006536"/>
    </source>
</evidence>
<dbReference type="InterPro" id="IPR005378">
    <property type="entry name" value="Vps35"/>
</dbReference>
<evidence type="ECO:0000256" key="5">
    <source>
        <dbReference type="ARBA" id="ARBA00023136"/>
    </source>
</evidence>
<dbReference type="Pfam" id="PF03635">
    <property type="entry name" value="Vps35"/>
    <property type="match status" value="1"/>
</dbReference>
<dbReference type="GO" id="GO:0005770">
    <property type="term" value="C:late endosome"/>
    <property type="evidence" value="ECO:0007669"/>
    <property type="project" value="TreeGrafter"/>
</dbReference>
<comment type="function">
    <text evidence="6">Plays a role in vesicular protein sorting.</text>
</comment>
<dbReference type="GeneID" id="28833543"/>
<evidence type="ECO:0000256" key="6">
    <source>
        <dbReference type="PIRNR" id="PIRNR009375"/>
    </source>
</evidence>
<dbReference type="STRING" id="342668.A0A2P2SXG0"/>
<name>A0A2P2SXG0_9PEZI</name>
<comment type="subcellular location">
    <subcellularLocation>
        <location evidence="1">Membrane</location>
        <topology evidence="1">Peripheral membrane protein</topology>
    </subcellularLocation>
</comment>
<dbReference type="GO" id="GO:0030906">
    <property type="term" value="C:retromer, cargo-selective complex"/>
    <property type="evidence" value="ECO:0007669"/>
    <property type="project" value="InterPro"/>
</dbReference>
<dbReference type="Proteomes" id="UP000091956">
    <property type="component" value="Unassembled WGS sequence"/>
</dbReference>
<dbReference type="RefSeq" id="XP_018135245.1">
    <property type="nucleotide sequence ID" value="XM_018269690.2"/>
</dbReference>
<evidence type="ECO:0000256" key="7">
    <source>
        <dbReference type="SAM" id="MobiDB-lite"/>
    </source>
</evidence>
<reference evidence="9" key="2">
    <citation type="journal article" date="2018" name="Nat. Commun.">
        <title>Extreme sensitivity to ultraviolet light in the fungal pathogen causing white-nose syndrome of bats.</title>
        <authorList>
            <person name="Palmer J.M."/>
            <person name="Drees K.P."/>
            <person name="Foster J.T."/>
            <person name="Lindner D.L."/>
        </authorList>
    </citation>
    <scope>NUCLEOTIDE SEQUENCE [LARGE SCALE GENOMIC DNA]</scope>
    <source>
        <strain evidence="9">UAMH 10579</strain>
    </source>
</reference>
<evidence type="ECO:0000256" key="3">
    <source>
        <dbReference type="ARBA" id="ARBA00022448"/>
    </source>
</evidence>
<reference evidence="8 9" key="1">
    <citation type="submission" date="2016-03" db="EMBL/GenBank/DDBJ databases">
        <title>Comparative genomics of Pseudogymnoascus destructans, the fungus causing white-nose syndrome of bats.</title>
        <authorList>
            <person name="Palmer J.M."/>
            <person name="Drees K.P."/>
            <person name="Foster J.T."/>
            <person name="Lindner D.L."/>
        </authorList>
    </citation>
    <scope>NUCLEOTIDE SEQUENCE [LARGE SCALE GENOMIC DNA]</scope>
    <source>
        <strain evidence="8 9">UAMH 10579</strain>
    </source>
</reference>
<accession>A0A2P2SXG0</accession>
<organism evidence="8 9">
    <name type="scientific">Pseudogymnoascus verrucosus</name>
    <dbReference type="NCBI Taxonomy" id="342668"/>
    <lineage>
        <taxon>Eukaryota</taxon>
        <taxon>Fungi</taxon>
        <taxon>Dikarya</taxon>
        <taxon>Ascomycota</taxon>
        <taxon>Pezizomycotina</taxon>
        <taxon>Leotiomycetes</taxon>
        <taxon>Thelebolales</taxon>
        <taxon>Thelebolaceae</taxon>
        <taxon>Pseudogymnoascus</taxon>
    </lineage>
</organism>
<dbReference type="Gene3D" id="1.25.40.660">
    <property type="entry name" value="Vacuolar protein sorting-associated protein 35, helical subcomplex Vps35-C"/>
    <property type="match status" value="1"/>
</dbReference>
<dbReference type="EMBL" id="KV460206">
    <property type="protein sequence ID" value="OBU01513.1"/>
    <property type="molecule type" value="Genomic_DNA"/>
</dbReference>
<feature type="compositionally biased region" description="Acidic residues" evidence="7">
    <location>
        <begin position="390"/>
        <end position="402"/>
    </location>
</feature>
<sequence length="893" mass="100888">MATPPAVEDQARLLEDALTVVRQQTHLMRKCLETPGKLMDALKCSSTLVSELRTSSLGPKQYYELYMSVFDALRHLSVYLRESHPVNHLADLYELVQYAGNIVPRLYLMITVGTVYMAIDDAPVKEIMKDMMEMSRGVQHPIRGLFLRYYLSGQARDHLPTGSGDGPEGNLQDSISFILTNFVEMNKLWVRLQHQGHSREREQRTKERQELQLLVGSNLVRLSQLVDLEAYKNVILQPLLEQVVQCRDVLAQEYLLEVITQVFPDEFHLHTLDQFLAAVSRLNPHVNVKAIVIGLMDRLSAFAARETEPEPLEERKKTEEDALVKLLEDVRLSSEKKKKEEEAASAAAEGGDDKKGEPEESTDELPKYEEGAEASEDKKEDKKEEPAAPDPEDEPANGEDEAAPAKKGRGILDNIKLYEIFFDQVMNLVTAQHLPIQDTTALLVSLANLALNIYPERLDYVDKILDYANHKCQQHANSPELHSQATQTNILSLLQAPLQSYASIFTALSLPQYIPLINSQTYPTRRAIAGEVAKTLLKTYTKTSTVAGLESVLEILKVLIKEGSQPPAGYPGVQQRRVVETDETIEEQGWLARIVHLIHSDDNDTQFKLLQATKKAYSEGNERIKFTTPALITSAIKLANRYKAREHYDDNWSTQSSSLYKYMHSSLSTLYTRVNGAADLCLRQFVACGQIADQNGFEEVSYEFFAQAFTIYEEAVSDSRAQFQAVCIIAGALHETRNFSKENYDTLITKCALHGSKLLKKPDQCRAVYLASHLWWAVPIAAKGEEDEKGLYRDGKRVLECLQRALRVADACMDTAVSVELFVEILNRYVYYFDQQNEAVTIKYINGLIELIHSNLQTNQDAATIEGPRRHFERTLEYIASREYEGVVMTAAK</sequence>
<evidence type="ECO:0000256" key="1">
    <source>
        <dbReference type="ARBA" id="ARBA00004170"/>
    </source>
</evidence>
<feature type="compositionally biased region" description="Basic and acidic residues" evidence="7">
    <location>
        <begin position="351"/>
        <end position="386"/>
    </location>
</feature>
<dbReference type="PIRSF" id="PIRSF009375">
    <property type="entry name" value="Retromer_Vps35"/>
    <property type="match status" value="1"/>
</dbReference>
<keyword evidence="3 6" id="KW-0813">Transport</keyword>